<dbReference type="EMBL" id="BMZH01000002">
    <property type="protein sequence ID" value="GHA84421.1"/>
    <property type="molecule type" value="Genomic_DNA"/>
</dbReference>
<gene>
    <name evidence="1" type="ORF">GCM10009069_04410</name>
</gene>
<reference evidence="1" key="1">
    <citation type="journal article" date="2014" name="Int. J. Syst. Evol. Microbiol.">
        <title>Complete genome sequence of Corynebacterium casei LMG S-19264T (=DSM 44701T), isolated from a smear-ripened cheese.</title>
        <authorList>
            <consortium name="US DOE Joint Genome Institute (JGI-PGF)"/>
            <person name="Walter F."/>
            <person name="Albersmeier A."/>
            <person name="Kalinowski J."/>
            <person name="Ruckert C."/>
        </authorList>
    </citation>
    <scope>NUCLEOTIDE SEQUENCE</scope>
    <source>
        <strain evidence="1">KCTC 32513</strain>
    </source>
</reference>
<evidence type="ECO:0000313" key="1">
    <source>
        <dbReference type="EMBL" id="GHA84421.1"/>
    </source>
</evidence>
<protein>
    <submittedName>
        <fullName evidence="1">Uncharacterized protein</fullName>
    </submittedName>
</protein>
<comment type="caution">
    <text evidence="1">The sequence shown here is derived from an EMBL/GenBank/DDBJ whole genome shotgun (WGS) entry which is preliminary data.</text>
</comment>
<dbReference type="AlphaFoldDB" id="A0A8J3CQ04"/>
<reference evidence="1" key="2">
    <citation type="submission" date="2020-09" db="EMBL/GenBank/DDBJ databases">
        <authorList>
            <person name="Sun Q."/>
            <person name="Kim S."/>
        </authorList>
    </citation>
    <scope>NUCLEOTIDE SEQUENCE</scope>
    <source>
        <strain evidence="1">KCTC 32513</strain>
    </source>
</reference>
<proteinExistence type="predicted"/>
<evidence type="ECO:0000313" key="2">
    <source>
        <dbReference type="Proteomes" id="UP000634004"/>
    </source>
</evidence>
<sequence>MALDIPELSPREFAVRFTDTKGCFVSESSVYRLLKAHDLISSPAFIVMKAASEFRDKTTAINKMWQTDFTYFKIIGWG</sequence>
<organism evidence="1 2">
    <name type="scientific">Algimonas arctica</name>
    <dbReference type="NCBI Taxonomy" id="1479486"/>
    <lineage>
        <taxon>Bacteria</taxon>
        <taxon>Pseudomonadati</taxon>
        <taxon>Pseudomonadota</taxon>
        <taxon>Alphaproteobacteria</taxon>
        <taxon>Maricaulales</taxon>
        <taxon>Robiginitomaculaceae</taxon>
        <taxon>Algimonas</taxon>
    </lineage>
</organism>
<name>A0A8J3CQ04_9PROT</name>
<dbReference type="Proteomes" id="UP000634004">
    <property type="component" value="Unassembled WGS sequence"/>
</dbReference>
<keyword evidence="2" id="KW-1185">Reference proteome</keyword>
<accession>A0A8J3CQ04</accession>